<dbReference type="EMBL" id="AP012342">
    <property type="protein sequence ID" value="BAM07199.1"/>
    <property type="molecule type" value="Genomic_DNA"/>
</dbReference>
<dbReference type="HOGENOM" id="CLU_018297_3_1_0"/>
<keyword evidence="12" id="KW-1185">Reference proteome</keyword>
<evidence type="ECO:0000259" key="10">
    <source>
        <dbReference type="Pfam" id="PF02463"/>
    </source>
</evidence>
<keyword evidence="5 9" id="KW-0227">DNA damage</keyword>
<evidence type="ECO:0000256" key="2">
    <source>
        <dbReference type="ARBA" id="ARBA00009441"/>
    </source>
</evidence>
<dbReference type="AlphaFoldDB" id="I0IPK0"/>
<dbReference type="GO" id="GO:0006281">
    <property type="term" value="P:DNA repair"/>
    <property type="evidence" value="ECO:0007669"/>
    <property type="project" value="UniProtKB-KW"/>
</dbReference>
<dbReference type="CDD" id="cd03241">
    <property type="entry name" value="ABC_RecN"/>
    <property type="match status" value="1"/>
</dbReference>
<gene>
    <name evidence="11" type="primary">recN</name>
    <name evidence="11" type="ordered locus">LFE_1517</name>
</gene>
<keyword evidence="7 9" id="KW-0234">DNA repair</keyword>
<dbReference type="InterPro" id="IPR004604">
    <property type="entry name" value="DNA_recomb/repair_RecN"/>
</dbReference>
<evidence type="ECO:0000256" key="9">
    <source>
        <dbReference type="PIRNR" id="PIRNR003128"/>
    </source>
</evidence>
<dbReference type="STRING" id="1162668.LFE_1517"/>
<accession>I0IPK0</accession>
<dbReference type="PIRSF" id="PIRSF003128">
    <property type="entry name" value="RecN"/>
    <property type="match status" value="1"/>
</dbReference>
<dbReference type="GO" id="GO:0006310">
    <property type="term" value="P:DNA recombination"/>
    <property type="evidence" value="ECO:0007669"/>
    <property type="project" value="InterPro"/>
</dbReference>
<reference evidence="11 12" key="1">
    <citation type="journal article" date="2012" name="J. Bacteriol.">
        <title>Complete Genome Sequence of Leptospirillum ferrooxidans Strain C2-3, Isolated from a Fresh Volcanic Ash Deposit on the Island of Miyake, Japan.</title>
        <authorList>
            <person name="Fujimura R."/>
            <person name="Sato Y."/>
            <person name="Nishizawa T."/>
            <person name="Oshima K."/>
            <person name="Kim S.-W."/>
            <person name="Hattori M."/>
            <person name="Kamijo T."/>
            <person name="Ohta H."/>
        </authorList>
    </citation>
    <scope>NUCLEOTIDE SEQUENCE [LARGE SCALE GENOMIC DNA]</scope>
    <source>
        <strain evidence="11 12">C2-3</strain>
    </source>
</reference>
<evidence type="ECO:0000256" key="7">
    <source>
        <dbReference type="ARBA" id="ARBA00023204"/>
    </source>
</evidence>
<dbReference type="InterPro" id="IPR003395">
    <property type="entry name" value="RecF/RecN/SMC_N"/>
</dbReference>
<dbReference type="KEGG" id="lfc:LFE_1517"/>
<evidence type="ECO:0000256" key="6">
    <source>
        <dbReference type="ARBA" id="ARBA00022840"/>
    </source>
</evidence>
<sequence length="551" mass="61129">MLEFLNIRSIATIDQNMISFGPALTVVTGETGAGKSLFVDAIDFISGGKPKGLSIRPGHNEGVVEAGFSPLGIIPEFMKDIVSENEDIVIRRVLLENGRTRQTVNGHSVSAGQLLEVGRLLLDIVGQGESFRLLDARLNRKILDVFSEAESLVEDYEVLRSKRKLLLAELDRLSEIEGRLLAEKDSMMEKFDDRTLLSPVEGEWAALSDLLSAHQHAKELETCVGNIIDTVYDGDVSVLGQLRHLEAELNRLTEYDSRLIGIHKLLAESMTILRELSGDARSYLENLEFDPQEALRVETRFDLYQRLSRKYRVDPQQLWSFFSDITLPPSDEIEAQLATTRSEIGTVEDELFVLSGLIREKRIEGARKLEPMMKDRLTKLKLENAVFIVDRMDLPQGDFPPGGADSVRFLFSANPGIPPKPLDEVASGGEVSRLLLVLKWILSDRDAGSTLIFDEVDSGIGGEVGEVLGDLLSEIAQHRQVVTITHLHQVARKGNAHLLVQKNLVGDIVQSSVREIEGEVRVGEIARMLGGDAMSPSTRLLARELLQDRLG</sequence>
<evidence type="ECO:0000256" key="4">
    <source>
        <dbReference type="ARBA" id="ARBA00022741"/>
    </source>
</evidence>
<dbReference type="SUPFAM" id="SSF52540">
    <property type="entry name" value="P-loop containing nucleoside triphosphate hydrolases"/>
    <property type="match status" value="1"/>
</dbReference>
<evidence type="ECO:0000256" key="3">
    <source>
        <dbReference type="ARBA" id="ARBA00021315"/>
    </source>
</evidence>
<proteinExistence type="inferred from homology"/>
<evidence type="ECO:0000256" key="1">
    <source>
        <dbReference type="ARBA" id="ARBA00003618"/>
    </source>
</evidence>
<evidence type="ECO:0000313" key="11">
    <source>
        <dbReference type="EMBL" id="BAM07199.1"/>
    </source>
</evidence>
<organism evidence="11 12">
    <name type="scientific">Leptospirillum ferrooxidans (strain C2-3)</name>
    <dbReference type="NCBI Taxonomy" id="1162668"/>
    <lineage>
        <taxon>Bacteria</taxon>
        <taxon>Pseudomonadati</taxon>
        <taxon>Nitrospirota</taxon>
        <taxon>Nitrospiria</taxon>
        <taxon>Nitrospirales</taxon>
        <taxon>Nitrospiraceae</taxon>
        <taxon>Leptospirillum</taxon>
    </lineage>
</organism>
<keyword evidence="4" id="KW-0547">Nucleotide-binding</keyword>
<reference evidence="12" key="2">
    <citation type="submission" date="2012-03" db="EMBL/GenBank/DDBJ databases">
        <title>The complete genome sequence of the pioneer microbe on fresh volcanic deposit, Leptospirillum ferrooxidans strain C2-3.</title>
        <authorList>
            <person name="Fujimura R."/>
            <person name="Sato Y."/>
            <person name="Nishizawa T."/>
            <person name="Nanba K."/>
            <person name="Oshima K."/>
            <person name="Hattori M."/>
            <person name="Kamijo T."/>
            <person name="Ohta H."/>
        </authorList>
    </citation>
    <scope>NUCLEOTIDE SEQUENCE [LARGE SCALE GENOMIC DNA]</scope>
    <source>
        <strain evidence="12">C2-3</strain>
    </source>
</reference>
<dbReference type="InterPro" id="IPR027417">
    <property type="entry name" value="P-loop_NTPase"/>
</dbReference>
<dbReference type="PANTHER" id="PTHR11059">
    <property type="entry name" value="DNA REPAIR PROTEIN RECN"/>
    <property type="match status" value="1"/>
</dbReference>
<dbReference type="GO" id="GO:0043590">
    <property type="term" value="C:bacterial nucleoid"/>
    <property type="evidence" value="ECO:0007669"/>
    <property type="project" value="TreeGrafter"/>
</dbReference>
<dbReference type="GO" id="GO:0009432">
    <property type="term" value="P:SOS response"/>
    <property type="evidence" value="ECO:0007669"/>
    <property type="project" value="TreeGrafter"/>
</dbReference>
<dbReference type="RefSeq" id="WP_014449686.1">
    <property type="nucleotide sequence ID" value="NC_017094.1"/>
</dbReference>
<keyword evidence="6" id="KW-0067">ATP-binding</keyword>
<evidence type="ECO:0000256" key="5">
    <source>
        <dbReference type="ARBA" id="ARBA00022763"/>
    </source>
</evidence>
<dbReference type="PANTHER" id="PTHR11059:SF0">
    <property type="entry name" value="DNA REPAIR PROTEIN RECN"/>
    <property type="match status" value="1"/>
</dbReference>
<dbReference type="OrthoDB" id="9806954at2"/>
<dbReference type="Pfam" id="PF02463">
    <property type="entry name" value="SMC_N"/>
    <property type="match status" value="1"/>
</dbReference>
<comment type="function">
    <text evidence="1 9">May be involved in recombinational repair of damaged DNA.</text>
</comment>
<dbReference type="GO" id="GO:0005524">
    <property type="term" value="F:ATP binding"/>
    <property type="evidence" value="ECO:0007669"/>
    <property type="project" value="UniProtKB-KW"/>
</dbReference>
<dbReference type="eggNOG" id="COG0497">
    <property type="taxonomic scope" value="Bacteria"/>
</dbReference>
<evidence type="ECO:0000256" key="8">
    <source>
        <dbReference type="ARBA" id="ARBA00033408"/>
    </source>
</evidence>
<comment type="similarity">
    <text evidence="2 9">Belongs to the RecN family.</text>
</comment>
<name>I0IPK0_LEPFC</name>
<dbReference type="PATRIC" id="fig|1162668.3.peg.1799"/>
<dbReference type="Gene3D" id="3.40.50.300">
    <property type="entry name" value="P-loop containing nucleotide triphosphate hydrolases"/>
    <property type="match status" value="2"/>
</dbReference>
<dbReference type="Proteomes" id="UP000007382">
    <property type="component" value="Chromosome"/>
</dbReference>
<protein>
    <recommendedName>
        <fullName evidence="3 9">DNA repair protein RecN</fullName>
    </recommendedName>
    <alternativeName>
        <fullName evidence="8 9">Recombination protein N</fullName>
    </alternativeName>
</protein>
<evidence type="ECO:0000313" key="12">
    <source>
        <dbReference type="Proteomes" id="UP000007382"/>
    </source>
</evidence>
<feature type="domain" description="RecF/RecN/SMC N-terminal" evidence="10">
    <location>
        <begin position="5"/>
        <end position="500"/>
    </location>
</feature>